<feature type="region of interest" description="Disordered" evidence="1">
    <location>
        <begin position="1"/>
        <end position="41"/>
    </location>
</feature>
<proteinExistence type="predicted"/>
<reference evidence="2 3" key="1">
    <citation type="journal article" date="2016" name="Front. Microbiol.">
        <title>Genomic Resource of Rice Seed Associated Bacteria.</title>
        <authorList>
            <person name="Midha S."/>
            <person name="Bansal K."/>
            <person name="Sharma S."/>
            <person name="Kumar N."/>
            <person name="Patil P.P."/>
            <person name="Chaudhry V."/>
            <person name="Patil P.B."/>
        </authorList>
    </citation>
    <scope>NUCLEOTIDE SEQUENCE [LARGE SCALE GENOMIC DNA]</scope>
    <source>
        <strain evidence="2 3">SB4</strain>
    </source>
</reference>
<organism evidence="2 3">
    <name type="scientific">Sphingomonas sanguinis</name>
    <dbReference type="NCBI Taxonomy" id="33051"/>
    <lineage>
        <taxon>Bacteria</taxon>
        <taxon>Pseudomonadati</taxon>
        <taxon>Pseudomonadota</taxon>
        <taxon>Alphaproteobacteria</taxon>
        <taxon>Sphingomonadales</taxon>
        <taxon>Sphingomonadaceae</taxon>
        <taxon>Sphingomonas</taxon>
    </lineage>
</organism>
<comment type="caution">
    <text evidence="2">The sequence shown here is derived from an EMBL/GenBank/DDBJ whole genome shotgun (WGS) entry which is preliminary data.</text>
</comment>
<dbReference type="Proteomes" id="UP000074072">
    <property type="component" value="Unassembled WGS sequence"/>
</dbReference>
<gene>
    <name evidence="2" type="ORF">SB4_09885</name>
</gene>
<accession>A0A147IUK4</accession>
<evidence type="ECO:0000313" key="3">
    <source>
        <dbReference type="Proteomes" id="UP000074072"/>
    </source>
</evidence>
<evidence type="ECO:0000313" key="2">
    <source>
        <dbReference type="EMBL" id="KTT99035.1"/>
    </source>
</evidence>
<name>A0A147IUK4_9SPHN</name>
<dbReference type="PATRIC" id="fig|33051.4.peg.2693"/>
<sequence length="62" mass="6905">MADIRAETRRRGAAQPAAPQALHLRRLKAPRRCPMPDISAPPRLRANQFLLMSGMRRGETAA</sequence>
<evidence type="ECO:0000256" key="1">
    <source>
        <dbReference type="SAM" id="MobiDB-lite"/>
    </source>
</evidence>
<dbReference type="AlphaFoldDB" id="A0A147IUK4"/>
<feature type="compositionally biased region" description="Basic and acidic residues" evidence="1">
    <location>
        <begin position="1"/>
        <end position="10"/>
    </location>
</feature>
<protein>
    <submittedName>
        <fullName evidence="2">Uncharacterized protein</fullName>
    </submittedName>
</protein>
<dbReference type="EMBL" id="LDTE01000057">
    <property type="protein sequence ID" value="KTT99035.1"/>
    <property type="molecule type" value="Genomic_DNA"/>
</dbReference>